<evidence type="ECO:0000313" key="3">
    <source>
        <dbReference type="Proteomes" id="UP001165136"/>
    </source>
</evidence>
<dbReference type="Pfam" id="PF12079">
    <property type="entry name" value="DUF3558"/>
    <property type="match status" value="1"/>
</dbReference>
<protein>
    <recommendedName>
        <fullName evidence="4">DUF3558 domain-containing protein</fullName>
    </recommendedName>
</protein>
<keyword evidence="3" id="KW-1185">Reference proteome</keyword>
<evidence type="ECO:0000256" key="1">
    <source>
        <dbReference type="SAM" id="MobiDB-lite"/>
    </source>
</evidence>
<proteinExistence type="predicted"/>
<evidence type="ECO:0008006" key="4">
    <source>
        <dbReference type="Google" id="ProtNLM"/>
    </source>
</evidence>
<sequence length="161" mass="16695">MSAPKVSKVQNPLPASVVSKHPCDSALTDAQLTELLGMVPSARREDDPTGPVCGWQKTSTGATIGVGYLTNVSGGLSQVNDRQQGDAYYEALEVGGYPALAYNSTETAPVSDCHVAVGITDTVAYDVGFVVGGNRAGKQDPCDVAKIVAQDVLENLKAAAR</sequence>
<evidence type="ECO:0000313" key="2">
    <source>
        <dbReference type="EMBL" id="GLY64295.1"/>
    </source>
</evidence>
<reference evidence="2" key="1">
    <citation type="submission" date="2023-03" db="EMBL/GenBank/DDBJ databases">
        <title>Amycolatopsis taiwanensis NBRC 103393.</title>
        <authorList>
            <person name="Ichikawa N."/>
            <person name="Sato H."/>
            <person name="Tonouchi N."/>
        </authorList>
    </citation>
    <scope>NUCLEOTIDE SEQUENCE</scope>
    <source>
        <strain evidence="2">NBRC 103393</strain>
    </source>
</reference>
<feature type="region of interest" description="Disordered" evidence="1">
    <location>
        <begin position="1"/>
        <end position="20"/>
    </location>
</feature>
<dbReference type="EMBL" id="BSTI01000002">
    <property type="protein sequence ID" value="GLY64295.1"/>
    <property type="molecule type" value="Genomic_DNA"/>
</dbReference>
<dbReference type="InterPro" id="IPR024520">
    <property type="entry name" value="DUF3558"/>
</dbReference>
<name>A0A9W6VD06_9PSEU</name>
<accession>A0A9W6VD06</accession>
<comment type="caution">
    <text evidence="2">The sequence shown here is derived from an EMBL/GenBank/DDBJ whole genome shotgun (WGS) entry which is preliminary data.</text>
</comment>
<organism evidence="2 3">
    <name type="scientific">Amycolatopsis taiwanensis</name>
    <dbReference type="NCBI Taxonomy" id="342230"/>
    <lineage>
        <taxon>Bacteria</taxon>
        <taxon>Bacillati</taxon>
        <taxon>Actinomycetota</taxon>
        <taxon>Actinomycetes</taxon>
        <taxon>Pseudonocardiales</taxon>
        <taxon>Pseudonocardiaceae</taxon>
        <taxon>Amycolatopsis</taxon>
    </lineage>
</organism>
<dbReference type="Proteomes" id="UP001165136">
    <property type="component" value="Unassembled WGS sequence"/>
</dbReference>
<dbReference type="AlphaFoldDB" id="A0A9W6VD06"/>
<gene>
    <name evidence="2" type="ORF">Atai01_09140</name>
</gene>